<reference evidence="4" key="1">
    <citation type="submission" date="2006-10" db="EMBL/GenBank/DDBJ databases">
        <authorList>
            <person name="Amadeo P."/>
            <person name="Zhao Q."/>
            <person name="Wortman J."/>
            <person name="Fraser-Liggett C."/>
            <person name="Carlton J."/>
        </authorList>
    </citation>
    <scope>NUCLEOTIDE SEQUENCE</scope>
    <source>
        <strain evidence="4">G3</strain>
    </source>
</reference>
<dbReference type="PANTHER" id="PTHR12241:SF154">
    <property type="entry name" value="TUBULIN POLYGLUTAMYLASE TTLL11"/>
    <property type="match status" value="1"/>
</dbReference>
<dbReference type="GO" id="GO:0015631">
    <property type="term" value="F:tubulin binding"/>
    <property type="evidence" value="ECO:0000318"/>
    <property type="project" value="GO_Central"/>
</dbReference>
<reference evidence="4" key="2">
    <citation type="journal article" date="2007" name="Science">
        <title>Draft genome sequence of the sexually transmitted pathogen Trichomonas vaginalis.</title>
        <authorList>
            <person name="Carlton J.M."/>
            <person name="Hirt R.P."/>
            <person name="Silva J.C."/>
            <person name="Delcher A.L."/>
            <person name="Schatz M."/>
            <person name="Zhao Q."/>
            <person name="Wortman J.R."/>
            <person name="Bidwell S.L."/>
            <person name="Alsmark U.C.M."/>
            <person name="Besteiro S."/>
            <person name="Sicheritz-Ponten T."/>
            <person name="Noel C.J."/>
            <person name="Dacks J.B."/>
            <person name="Foster P.G."/>
            <person name="Simillion C."/>
            <person name="Van de Peer Y."/>
            <person name="Miranda-Saavedra D."/>
            <person name="Barton G.J."/>
            <person name="Westrop G.D."/>
            <person name="Mueller S."/>
            <person name="Dessi D."/>
            <person name="Fiori P.L."/>
            <person name="Ren Q."/>
            <person name="Paulsen I."/>
            <person name="Zhang H."/>
            <person name="Bastida-Corcuera F.D."/>
            <person name="Simoes-Barbosa A."/>
            <person name="Brown M.T."/>
            <person name="Hayes R.D."/>
            <person name="Mukherjee M."/>
            <person name="Okumura C.Y."/>
            <person name="Schneider R."/>
            <person name="Smith A.J."/>
            <person name="Vanacova S."/>
            <person name="Villalvazo M."/>
            <person name="Haas B.J."/>
            <person name="Pertea M."/>
            <person name="Feldblyum T.V."/>
            <person name="Utterback T.R."/>
            <person name="Shu C.L."/>
            <person name="Osoegawa K."/>
            <person name="de Jong P.J."/>
            <person name="Hrdy I."/>
            <person name="Horvathova L."/>
            <person name="Zubacova Z."/>
            <person name="Dolezal P."/>
            <person name="Malik S.B."/>
            <person name="Logsdon J.M. Jr."/>
            <person name="Henze K."/>
            <person name="Gupta A."/>
            <person name="Wang C.C."/>
            <person name="Dunne R.L."/>
            <person name="Upcroft J.A."/>
            <person name="Upcroft P."/>
            <person name="White O."/>
            <person name="Salzberg S.L."/>
            <person name="Tang P."/>
            <person name="Chiu C.-H."/>
            <person name="Lee Y.-S."/>
            <person name="Embley T.M."/>
            <person name="Coombs G.H."/>
            <person name="Mottram J.C."/>
            <person name="Tachezy J."/>
            <person name="Fraser-Liggett C.M."/>
            <person name="Johnson P.J."/>
        </authorList>
    </citation>
    <scope>NUCLEOTIDE SEQUENCE [LARGE SCALE GENOMIC DNA]</scope>
    <source>
        <strain evidence="4">G3</strain>
    </source>
</reference>
<organism evidence="4 5">
    <name type="scientific">Trichomonas vaginalis (strain ATCC PRA-98 / G3)</name>
    <dbReference type="NCBI Taxonomy" id="412133"/>
    <lineage>
        <taxon>Eukaryota</taxon>
        <taxon>Metamonada</taxon>
        <taxon>Parabasalia</taxon>
        <taxon>Trichomonadida</taxon>
        <taxon>Trichomonadidae</taxon>
        <taxon>Trichomonas</taxon>
    </lineage>
</organism>
<name>A2EP67_TRIV3</name>
<keyword evidence="2" id="KW-0547">Nucleotide-binding</keyword>
<dbReference type="GO" id="GO:0005524">
    <property type="term" value="F:ATP binding"/>
    <property type="evidence" value="ECO:0007669"/>
    <property type="project" value="UniProtKB-KW"/>
</dbReference>
<dbReference type="PROSITE" id="PS51221">
    <property type="entry name" value="TTL"/>
    <property type="match status" value="1"/>
</dbReference>
<keyword evidence="1 4" id="KW-0436">Ligase</keyword>
<sequence>MQELGIQGREVNNLAVLIWTDSINDVDWYTFLNLWQTINRIPFSNVLCRKSSLTRCIQQISTHFPNLYSFYPKSFILPYKQSAFLRAKQSKNCTWIIKPDGGSLGNGITILKPGCDYPPDNNLAVAQQYLESFILDKKKFDLRVYALVASIDPLEIYVYRNGLSRFCSDETDQSSVYSQITNVTLNKQNPEFDGFQDISRLISDTFERLKNEFNADINKLWEEIDNVVTLTIISGLKYMKTGVKSYLKPSIVSRCFQIFGFDILLDTNLHPHVIEVNYRPNLEYHRGPERRMKVGMIKDAIAIAAPFESLQSALDYRKLGWSNETWRTYLMNNPELKELIKSSKEKAIQLSNFVKVYPTTGELNKTYQDVIKVVENMKLESIPGSFLIPERDM</sequence>
<dbReference type="InterPro" id="IPR004344">
    <property type="entry name" value="TTL/TTLL_fam"/>
</dbReference>
<accession>A2EP67</accession>
<proteinExistence type="predicted"/>
<dbReference type="PANTHER" id="PTHR12241">
    <property type="entry name" value="TUBULIN POLYGLUTAMYLASE"/>
    <property type="match status" value="1"/>
</dbReference>
<dbReference type="OrthoDB" id="202825at2759"/>
<dbReference type="VEuPathDB" id="TrichDB:TVAG_318890"/>
<keyword evidence="5" id="KW-1185">Reference proteome</keyword>
<dbReference type="Pfam" id="PF03133">
    <property type="entry name" value="TTL"/>
    <property type="match status" value="1"/>
</dbReference>
<dbReference type="RefSeq" id="XP_001317757.1">
    <property type="nucleotide sequence ID" value="XM_001317722.1"/>
</dbReference>
<dbReference type="Gene3D" id="3.30.470.20">
    <property type="entry name" value="ATP-grasp fold, B domain"/>
    <property type="match status" value="1"/>
</dbReference>
<evidence type="ECO:0000313" key="4">
    <source>
        <dbReference type="EMBL" id="EAY05534.1"/>
    </source>
</evidence>
<dbReference type="SUPFAM" id="SSF56059">
    <property type="entry name" value="Glutathione synthetase ATP-binding domain-like"/>
    <property type="match status" value="1"/>
</dbReference>
<dbReference type="SMR" id="A2EP67"/>
<evidence type="ECO:0000256" key="1">
    <source>
        <dbReference type="ARBA" id="ARBA00022598"/>
    </source>
</evidence>
<dbReference type="GO" id="GO:0070740">
    <property type="term" value="F:tubulin-glutamic acid ligase activity"/>
    <property type="evidence" value="ECO:0000318"/>
    <property type="project" value="GO_Central"/>
</dbReference>
<dbReference type="GO" id="GO:0000226">
    <property type="term" value="P:microtubule cytoskeleton organization"/>
    <property type="evidence" value="ECO:0000318"/>
    <property type="project" value="GO_Central"/>
</dbReference>
<gene>
    <name evidence="4" type="ORF">TVAG_318890</name>
</gene>
<dbReference type="Proteomes" id="UP000001542">
    <property type="component" value="Unassembled WGS sequence"/>
</dbReference>
<dbReference type="GO" id="GO:0036064">
    <property type="term" value="C:ciliary basal body"/>
    <property type="evidence" value="ECO:0000318"/>
    <property type="project" value="GO_Central"/>
</dbReference>
<dbReference type="VEuPathDB" id="TrichDB:TVAGG3_0178270"/>
<dbReference type="eggNOG" id="KOG2158">
    <property type="taxonomic scope" value="Eukaryota"/>
</dbReference>
<evidence type="ECO:0000256" key="3">
    <source>
        <dbReference type="ARBA" id="ARBA00022840"/>
    </source>
</evidence>
<dbReference type="EMBL" id="DS113446">
    <property type="protein sequence ID" value="EAY05534.1"/>
    <property type="molecule type" value="Genomic_DNA"/>
</dbReference>
<dbReference type="AlphaFoldDB" id="A2EP67"/>
<protein>
    <submittedName>
        <fullName evidence="4">Tubulin-tyrosine ligase family protein</fullName>
    </submittedName>
</protein>
<dbReference type="KEGG" id="tva:4763392"/>
<evidence type="ECO:0000256" key="2">
    <source>
        <dbReference type="ARBA" id="ARBA00022741"/>
    </source>
</evidence>
<keyword evidence="3" id="KW-0067">ATP-binding</keyword>
<evidence type="ECO:0000313" key="5">
    <source>
        <dbReference type="Proteomes" id="UP000001542"/>
    </source>
</evidence>
<dbReference type="InParanoid" id="A2EP67"/>